<reference evidence="1 2" key="1">
    <citation type="submission" date="2012-09" db="EMBL/GenBank/DDBJ databases">
        <title>The Genome Sequence of Veillonella ratti ACS-216-V-COL6B.</title>
        <authorList>
            <consortium name="The Broad Institute Genome Sequencing Platform"/>
            <person name="Earl A."/>
            <person name="Ward D."/>
            <person name="Feldgarden M."/>
            <person name="Gevers D."/>
            <person name="Saerens B."/>
            <person name="Vaneechoutte M."/>
            <person name="Walker B."/>
            <person name="Young S.K."/>
            <person name="Zeng Q."/>
            <person name="Gargeya S."/>
            <person name="Fitzgerald M."/>
            <person name="Haas B."/>
            <person name="Abouelleil A."/>
            <person name="Alvarado L."/>
            <person name="Arachchi H.M."/>
            <person name="Berlin A."/>
            <person name="Chapman S.B."/>
            <person name="Goldberg J."/>
            <person name="Griggs A."/>
            <person name="Gujja S."/>
            <person name="Hansen M."/>
            <person name="Howarth C."/>
            <person name="Imamovic A."/>
            <person name="Larimer J."/>
            <person name="McCowen C."/>
            <person name="Montmayeur A."/>
            <person name="Murphy C."/>
            <person name="Neiman D."/>
            <person name="Pearson M."/>
            <person name="Priest M."/>
            <person name="Roberts A."/>
            <person name="Saif S."/>
            <person name="Shea T."/>
            <person name="Sisk P."/>
            <person name="Sykes S."/>
            <person name="Wortman J."/>
            <person name="Nusbaum C."/>
            <person name="Birren B."/>
        </authorList>
    </citation>
    <scope>NUCLEOTIDE SEQUENCE [LARGE SCALE GENOMIC DNA]</scope>
    <source>
        <strain evidence="1 2">ACS-216-V-Col6b</strain>
    </source>
</reference>
<name>K9D290_9FIRM</name>
<dbReference type="RefSeq" id="WP_006555386.1">
    <property type="nucleotide sequence ID" value="NZ_JH992936.1"/>
</dbReference>
<organism evidence="1 2">
    <name type="scientific">Veillonella seminalis ACS-216-V-Col6b</name>
    <dbReference type="NCBI Taxonomy" id="883156"/>
    <lineage>
        <taxon>Bacteria</taxon>
        <taxon>Bacillati</taxon>
        <taxon>Bacillota</taxon>
        <taxon>Negativicutes</taxon>
        <taxon>Veillonellales</taxon>
        <taxon>Veillonellaceae</taxon>
        <taxon>Veillonella</taxon>
    </lineage>
</organism>
<dbReference type="PATRIC" id="fig|883156.3.peg.483"/>
<dbReference type="Proteomes" id="UP000009891">
    <property type="component" value="Unassembled WGS sequence"/>
</dbReference>
<dbReference type="EMBL" id="AHAF01000003">
    <property type="protein sequence ID" value="EKU78689.1"/>
    <property type="molecule type" value="Genomic_DNA"/>
</dbReference>
<dbReference type="HOGENOM" id="CLU_2978009_0_0_9"/>
<evidence type="ECO:0000313" key="1">
    <source>
        <dbReference type="EMBL" id="EKU78689.1"/>
    </source>
</evidence>
<proteinExistence type="predicted"/>
<accession>K9D290</accession>
<dbReference type="AlphaFoldDB" id="K9D290"/>
<keyword evidence="2" id="KW-1185">Reference proteome</keyword>
<comment type="caution">
    <text evidence="1">The sequence shown here is derived from an EMBL/GenBank/DDBJ whole genome shotgun (WGS) entry which is preliminary data.</text>
</comment>
<gene>
    <name evidence="1" type="ORF">HMPREF9282_00486</name>
</gene>
<protein>
    <submittedName>
        <fullName evidence="1">Uncharacterized protein</fullName>
    </submittedName>
</protein>
<sequence>MKKEFWAYGDYVLLTSNGDIIPCKTKEEAAELLQDMRGMYQEKVEGYFFNRKDCLLDI</sequence>
<dbReference type="STRING" id="883156.HMPREF9282_00486"/>
<evidence type="ECO:0000313" key="2">
    <source>
        <dbReference type="Proteomes" id="UP000009891"/>
    </source>
</evidence>